<organism evidence="1 2">
    <name type="scientific">Phoxinus phoxinus</name>
    <name type="common">Eurasian minnow</name>
    <dbReference type="NCBI Taxonomy" id="58324"/>
    <lineage>
        <taxon>Eukaryota</taxon>
        <taxon>Metazoa</taxon>
        <taxon>Chordata</taxon>
        <taxon>Craniata</taxon>
        <taxon>Vertebrata</taxon>
        <taxon>Euteleostomi</taxon>
        <taxon>Actinopterygii</taxon>
        <taxon>Neopterygii</taxon>
        <taxon>Teleostei</taxon>
        <taxon>Ostariophysi</taxon>
        <taxon>Cypriniformes</taxon>
        <taxon>Leuciscidae</taxon>
        <taxon>Phoxininae</taxon>
        <taxon>Phoxinus</taxon>
    </lineage>
</organism>
<dbReference type="AlphaFoldDB" id="A0AAN9GZM9"/>
<accession>A0AAN9GZM9</accession>
<name>A0AAN9GZM9_9TELE</name>
<dbReference type="Proteomes" id="UP001364617">
    <property type="component" value="Unassembled WGS sequence"/>
</dbReference>
<sequence length="111" mass="12612">MALSVRQIHVGLPTRFAGTKWKDRGGTRIINANYESVYRTPARGSSQSPRHQITPLIRTQNGSMSGISEAVSKSMSSYWPQTKRDKYNRNKVKMEWLPCCCAGIRHGLFIR</sequence>
<protein>
    <submittedName>
        <fullName evidence="1">Uncharacterized protein</fullName>
    </submittedName>
</protein>
<keyword evidence="2" id="KW-1185">Reference proteome</keyword>
<proteinExistence type="predicted"/>
<evidence type="ECO:0000313" key="1">
    <source>
        <dbReference type="EMBL" id="KAK7139211.1"/>
    </source>
</evidence>
<reference evidence="1 2" key="1">
    <citation type="submission" date="2024-02" db="EMBL/GenBank/DDBJ databases">
        <title>Chromosome-level genome assembly of the Eurasian Minnow (Phoxinus phoxinus).</title>
        <authorList>
            <person name="Oriowo T.O."/>
            <person name="Martin S."/>
            <person name="Stange M."/>
            <person name="Chrysostomakis Y."/>
            <person name="Brown T."/>
            <person name="Winkler S."/>
            <person name="Kukowka S."/>
            <person name="Myers E.W."/>
            <person name="Bohne A."/>
        </authorList>
    </citation>
    <scope>NUCLEOTIDE SEQUENCE [LARGE SCALE GENOMIC DNA]</scope>
    <source>
        <strain evidence="1">ZFMK-TIS-60720</strain>
        <tissue evidence="1">Whole Organism</tissue>
    </source>
</reference>
<dbReference type="EMBL" id="JAYKXH010000017">
    <property type="protein sequence ID" value="KAK7139211.1"/>
    <property type="molecule type" value="Genomic_DNA"/>
</dbReference>
<gene>
    <name evidence="1" type="ORF">R3I93_016368</name>
</gene>
<comment type="caution">
    <text evidence="1">The sequence shown here is derived from an EMBL/GenBank/DDBJ whole genome shotgun (WGS) entry which is preliminary data.</text>
</comment>
<evidence type="ECO:0000313" key="2">
    <source>
        <dbReference type="Proteomes" id="UP001364617"/>
    </source>
</evidence>